<gene>
    <name evidence="5" type="ORF">ENUP19_0328G0026</name>
</gene>
<evidence type="ECO:0000313" key="5">
    <source>
        <dbReference type="EMBL" id="GAB1227232.1"/>
    </source>
</evidence>
<dbReference type="SUPFAM" id="SSF50729">
    <property type="entry name" value="PH domain-like"/>
    <property type="match status" value="1"/>
</dbReference>
<reference evidence="5 6" key="1">
    <citation type="journal article" date="2019" name="PLoS Negl. Trop. Dis.">
        <title>Whole genome sequencing of Entamoeba nuttalli reveals mammalian host-related molecular signatures and a novel octapeptide-repeat surface protein.</title>
        <authorList>
            <person name="Tanaka M."/>
            <person name="Makiuchi T."/>
            <person name="Komiyama T."/>
            <person name="Shiina T."/>
            <person name="Osaki K."/>
            <person name="Tachibana H."/>
        </authorList>
    </citation>
    <scope>NUCLEOTIDE SEQUENCE [LARGE SCALE GENOMIC DNA]</scope>
    <source>
        <strain evidence="5 6">P19-061405</strain>
    </source>
</reference>
<dbReference type="CDD" id="cd00160">
    <property type="entry name" value="RhoGEF"/>
    <property type="match status" value="1"/>
</dbReference>
<keyword evidence="6" id="KW-1185">Reference proteome</keyword>
<dbReference type="PANTHER" id="PTHR12673">
    <property type="entry name" value="FACIOGENITAL DYSPLASIA PROTEIN"/>
    <property type="match status" value="1"/>
</dbReference>
<dbReference type="InterPro" id="IPR001715">
    <property type="entry name" value="CH_dom"/>
</dbReference>
<feature type="compositionally biased region" description="Basic and acidic residues" evidence="2">
    <location>
        <begin position="1119"/>
        <end position="1129"/>
    </location>
</feature>
<dbReference type="CDD" id="cd00014">
    <property type="entry name" value="CH_SF"/>
    <property type="match status" value="1"/>
</dbReference>
<dbReference type="SMART" id="SM00033">
    <property type="entry name" value="CH"/>
    <property type="match status" value="1"/>
</dbReference>
<dbReference type="Pfam" id="PF00621">
    <property type="entry name" value="RhoGEF"/>
    <property type="match status" value="1"/>
</dbReference>
<feature type="domain" description="DH" evidence="3">
    <location>
        <begin position="469"/>
        <end position="650"/>
    </location>
</feature>
<feature type="compositionally biased region" description="Basic and acidic residues" evidence="2">
    <location>
        <begin position="358"/>
        <end position="367"/>
    </location>
</feature>
<dbReference type="SUPFAM" id="SSF57863">
    <property type="entry name" value="ArfGap/RecO-like zinc finger"/>
    <property type="match status" value="1"/>
</dbReference>
<name>A0ABQ0DWK2_9EUKA</name>
<accession>A0ABQ0DWK2</accession>
<protein>
    <recommendedName>
        <fullName evidence="7">Protein with RhoGEF and ArfGAP domains</fullName>
    </recommendedName>
</protein>
<dbReference type="PROSITE" id="PS50010">
    <property type="entry name" value="DH_2"/>
    <property type="match status" value="1"/>
</dbReference>
<dbReference type="Gene3D" id="2.30.29.30">
    <property type="entry name" value="Pleckstrin-homology domain (PH domain)/Phosphotyrosine-binding domain (PTB)"/>
    <property type="match status" value="1"/>
</dbReference>
<feature type="compositionally biased region" description="Basic and acidic residues" evidence="2">
    <location>
        <begin position="1101"/>
        <end position="1111"/>
    </location>
</feature>
<dbReference type="SUPFAM" id="SSF47576">
    <property type="entry name" value="Calponin-homology domain, CH-domain"/>
    <property type="match status" value="1"/>
</dbReference>
<evidence type="ECO:0000256" key="1">
    <source>
        <dbReference type="SAM" id="Coils"/>
    </source>
</evidence>
<feature type="coiled-coil region" evidence="1">
    <location>
        <begin position="561"/>
        <end position="588"/>
    </location>
</feature>
<dbReference type="InterPro" id="IPR001164">
    <property type="entry name" value="ArfGAP_dom"/>
</dbReference>
<dbReference type="InterPro" id="IPR036872">
    <property type="entry name" value="CH_dom_sf"/>
</dbReference>
<dbReference type="InterPro" id="IPR011993">
    <property type="entry name" value="PH-like_dom_sf"/>
</dbReference>
<keyword evidence="1" id="KW-0175">Coiled coil</keyword>
<evidence type="ECO:0000313" key="6">
    <source>
        <dbReference type="Proteomes" id="UP001628156"/>
    </source>
</evidence>
<dbReference type="InterPro" id="IPR051092">
    <property type="entry name" value="FYVE_RhoGEF_PH"/>
</dbReference>
<dbReference type="Gene3D" id="1.10.220.150">
    <property type="entry name" value="Arf GTPase activating protein"/>
    <property type="match status" value="1"/>
</dbReference>
<evidence type="ECO:0000259" key="4">
    <source>
        <dbReference type="PROSITE" id="PS50021"/>
    </source>
</evidence>
<feature type="region of interest" description="Disordered" evidence="2">
    <location>
        <begin position="1082"/>
        <end position="1137"/>
    </location>
</feature>
<dbReference type="Gene3D" id="1.10.418.10">
    <property type="entry name" value="Calponin-like domain"/>
    <property type="match status" value="1"/>
</dbReference>
<evidence type="ECO:0000259" key="3">
    <source>
        <dbReference type="PROSITE" id="PS50010"/>
    </source>
</evidence>
<proteinExistence type="predicted"/>
<dbReference type="SMART" id="SM00233">
    <property type="entry name" value="PH"/>
    <property type="match status" value="1"/>
</dbReference>
<dbReference type="InterPro" id="IPR000219">
    <property type="entry name" value="DH_dom"/>
</dbReference>
<dbReference type="PROSITE" id="PS50021">
    <property type="entry name" value="CH"/>
    <property type="match status" value="1"/>
</dbReference>
<dbReference type="Proteomes" id="UP001628156">
    <property type="component" value="Unassembled WGS sequence"/>
</dbReference>
<comment type="caution">
    <text evidence="5">The sequence shown here is derived from an EMBL/GenBank/DDBJ whole genome shotgun (WGS) entry which is preliminary data.</text>
</comment>
<dbReference type="SUPFAM" id="SSF48065">
    <property type="entry name" value="DBL homology domain (DH-domain)"/>
    <property type="match status" value="1"/>
</dbReference>
<feature type="compositionally biased region" description="Basic and acidic residues" evidence="2">
    <location>
        <begin position="1082"/>
        <end position="1092"/>
    </location>
</feature>
<evidence type="ECO:0008006" key="7">
    <source>
        <dbReference type="Google" id="ProtNLM"/>
    </source>
</evidence>
<feature type="compositionally biased region" description="Basic and acidic residues" evidence="2">
    <location>
        <begin position="402"/>
        <end position="411"/>
    </location>
</feature>
<organism evidence="5 6">
    <name type="scientific">Entamoeba nuttalli</name>
    <dbReference type="NCBI Taxonomy" id="412467"/>
    <lineage>
        <taxon>Eukaryota</taxon>
        <taxon>Amoebozoa</taxon>
        <taxon>Evosea</taxon>
        <taxon>Archamoebae</taxon>
        <taxon>Mastigamoebida</taxon>
        <taxon>Entamoebidae</taxon>
        <taxon>Entamoeba</taxon>
    </lineage>
</organism>
<feature type="region of interest" description="Disordered" evidence="2">
    <location>
        <begin position="296"/>
        <end position="432"/>
    </location>
</feature>
<evidence type="ECO:0000256" key="2">
    <source>
        <dbReference type="SAM" id="MobiDB-lite"/>
    </source>
</evidence>
<feature type="domain" description="Calponin-homology (CH)" evidence="4">
    <location>
        <begin position="5"/>
        <end position="108"/>
    </location>
</feature>
<feature type="compositionally biased region" description="Basic and acidic residues" evidence="2">
    <location>
        <begin position="423"/>
        <end position="432"/>
    </location>
</feature>
<dbReference type="EMBL" id="BAAFRS010000328">
    <property type="protein sequence ID" value="GAB1227232.1"/>
    <property type="molecule type" value="Genomic_DNA"/>
</dbReference>
<sequence length="1137" mass="131681">MSFLQEELDKCVEWVNLYLDKENPIQKVEQLQDGTKLIEIVEKLSGKKAPRYFPNGQTIFQIQENLNILLSLVKSCYGSDIMFDVTELARGNIQQFLSLVFFIAKKSNTRIEKKKKFISNKPSVNSVFESKTENSLELNTKTNNNSVESIQELNPSHSEVKSTSSDNLDNQIFQNELPVNEIQIDVVISQIFSNLNKMELITKDLEEKRINKLEKEKLSKVHEEMQIQDVPEFKKLNTLLGESVPIIDANQTNTPQLENQIDDYNKDVLTDNNLVESETVNDLIHQQKESTQQLIENEKLNEETITTQKDPGVIQENMKSTEEQTPIQQQEEIENKQKTEEQTQTQIEEENKQTPTQQKEEENKITTEEQTPIQQQEEIENKQKTEEQTPIQTNEEQITTQQKEEENKITTEEQTPIQQQEEIENKQTNEEQRWNEKEYDINAIKEIQRRVMGHLSRVSSHSTMRLLAQRKNIVKELIDTEQIYISRLQQFLDYYLKAVIELLPNDKLLKKCKEDILVILGYNKRIYTNLIDLQKKGYYYGQGIGSVFQKLSHFLKTYCSYVNSTDDINEHENKLRKSNKQFESTINKIRTTRKMESFNSYVILPIQRIPRYGLLLKELIKTVPPQHDEYKELYDSLQRITEVGMIVNENKRKKENQQITIQLLSKFKYSQGINPIELKGSTTFVKFGVLTLCDAEPKAKSRNVNVFLFNDNLVIAKILTTGTLHKGKLIPETLEPILESKKQLNVELVIPFERFTVVDCVDIEGSPAFGLVIDSGETLRFSCSNKDIKMSWCAKLDNQISQTQEQTLVTITCSNPELISQYKQNISINDKEYLNQLVWQGDVGDNDQYLILTGKYLALFNNVMDAYKKTSPISLYLTQCLSVIFEPPTSFSIINYCDDNKEKITFKTTSTAAALLWVFYIRQSFIKQHSFYKTCLEIFKEEKFTLQLNSCDIVYGLIQNKYNKKCADCGTTPIHCVDMDFGCFLCLKCGMIHKNFLKKLGICKIEDIQKHSVDDIQHLISLGNAFGNIERIGSCEDCSEEKTNVGDKNQYLLKKYNIEGFAHKGFVTDSQRKSRVLKLDETTEKKEIESDSQKSSGTNLERTDLSENDRKSQKKKSGEKKEKKANLSDKKRKRSIF</sequence>
<dbReference type="PANTHER" id="PTHR12673:SF263">
    <property type="entry name" value="PLECKSTRIN DOMAIN-CONTAINING PROTEIN"/>
    <property type="match status" value="1"/>
</dbReference>
<dbReference type="InterPro" id="IPR037278">
    <property type="entry name" value="ARFGAP/RecO"/>
</dbReference>
<dbReference type="SMART" id="SM00325">
    <property type="entry name" value="RhoGEF"/>
    <property type="match status" value="1"/>
</dbReference>
<dbReference type="Pfam" id="PF01412">
    <property type="entry name" value="ArfGap"/>
    <property type="match status" value="1"/>
</dbReference>
<feature type="compositionally biased region" description="Low complexity" evidence="2">
    <location>
        <begin position="388"/>
        <end position="401"/>
    </location>
</feature>
<dbReference type="InterPro" id="IPR038508">
    <property type="entry name" value="ArfGAP_dom_sf"/>
</dbReference>
<dbReference type="Gene3D" id="1.20.900.10">
    <property type="entry name" value="Dbl homology (DH) domain"/>
    <property type="match status" value="1"/>
</dbReference>
<dbReference type="InterPro" id="IPR001849">
    <property type="entry name" value="PH_domain"/>
</dbReference>
<dbReference type="InterPro" id="IPR035899">
    <property type="entry name" value="DBL_dom_sf"/>
</dbReference>
<dbReference type="Pfam" id="PF00307">
    <property type="entry name" value="CH"/>
    <property type="match status" value="1"/>
</dbReference>